<evidence type="ECO:0000313" key="3">
    <source>
        <dbReference type="Proteomes" id="UP000574317"/>
    </source>
</evidence>
<comment type="caution">
    <text evidence="2">The sequence shown here is derived from an EMBL/GenBank/DDBJ whole genome shotgun (WGS) entry which is preliminary data.</text>
</comment>
<evidence type="ECO:0000313" key="2">
    <source>
        <dbReference type="EMBL" id="KAF5562664.1"/>
    </source>
</evidence>
<dbReference type="Proteomes" id="UP000574317">
    <property type="component" value="Unassembled WGS sequence"/>
</dbReference>
<dbReference type="AlphaFoldDB" id="A0A8H5JVJ7"/>
<protein>
    <submittedName>
        <fullName evidence="2">Uncharacterized protein</fullName>
    </submittedName>
</protein>
<keyword evidence="3" id="KW-1185">Reference proteome</keyword>
<sequence>MDALGDVDDLSAHIVLGSPLPTFLAVGRAKNNRLEDLLSQDIFYIACLNNLAKLFPLVGISQLGQPRHAALNAVSLFEIQAGDIEMSDVSFRVDENREDGIPALQWRLHTPDYDGGGEKREGTEKAPSAGSANCPEAEWGKPWKDKQAHSELHTYMPDMEAGQKPFNMTGPSALPSAGPFAGPE</sequence>
<dbReference type="EMBL" id="JAAOAO010000105">
    <property type="protein sequence ID" value="KAF5562664.1"/>
    <property type="molecule type" value="Genomic_DNA"/>
</dbReference>
<feature type="region of interest" description="Disordered" evidence="1">
    <location>
        <begin position="107"/>
        <end position="184"/>
    </location>
</feature>
<proteinExistence type="predicted"/>
<feature type="compositionally biased region" description="Basic and acidic residues" evidence="1">
    <location>
        <begin position="138"/>
        <end position="152"/>
    </location>
</feature>
<feature type="compositionally biased region" description="Basic and acidic residues" evidence="1">
    <location>
        <begin position="109"/>
        <end position="124"/>
    </location>
</feature>
<gene>
    <name evidence="2" type="ORF">FNAPI_3103</name>
</gene>
<accession>A0A8H5JVJ7</accession>
<organism evidence="2 3">
    <name type="scientific">Fusarium napiforme</name>
    <dbReference type="NCBI Taxonomy" id="42672"/>
    <lineage>
        <taxon>Eukaryota</taxon>
        <taxon>Fungi</taxon>
        <taxon>Dikarya</taxon>
        <taxon>Ascomycota</taxon>
        <taxon>Pezizomycotina</taxon>
        <taxon>Sordariomycetes</taxon>
        <taxon>Hypocreomycetidae</taxon>
        <taxon>Hypocreales</taxon>
        <taxon>Nectriaceae</taxon>
        <taxon>Fusarium</taxon>
        <taxon>Fusarium fujikuroi species complex</taxon>
    </lineage>
</organism>
<name>A0A8H5JVJ7_9HYPO</name>
<evidence type="ECO:0000256" key="1">
    <source>
        <dbReference type="SAM" id="MobiDB-lite"/>
    </source>
</evidence>
<reference evidence="2 3" key="1">
    <citation type="submission" date="2020-05" db="EMBL/GenBank/DDBJ databases">
        <title>Identification and distribution of gene clusters putatively required for synthesis of sphingolipid metabolism inhibitors in phylogenetically diverse species of the filamentous fungus Fusarium.</title>
        <authorList>
            <person name="Kim H.-S."/>
            <person name="Busman M."/>
            <person name="Brown D.W."/>
            <person name="Divon H."/>
            <person name="Uhlig S."/>
            <person name="Proctor R.H."/>
        </authorList>
    </citation>
    <scope>NUCLEOTIDE SEQUENCE [LARGE SCALE GENOMIC DNA]</scope>
    <source>
        <strain evidence="2 3">NRRL 25196</strain>
    </source>
</reference>